<gene>
    <name evidence="1" type="ORF">MANES_12G105900</name>
</gene>
<dbReference type="EMBL" id="CM004398">
    <property type="protein sequence ID" value="OAY35486.1"/>
    <property type="molecule type" value="Genomic_DNA"/>
</dbReference>
<protein>
    <submittedName>
        <fullName evidence="1">Uncharacterized protein</fullName>
    </submittedName>
</protein>
<organism evidence="1">
    <name type="scientific">Manihot esculenta</name>
    <name type="common">Cassava</name>
    <name type="synonym">Jatropha manihot</name>
    <dbReference type="NCBI Taxonomy" id="3983"/>
    <lineage>
        <taxon>Eukaryota</taxon>
        <taxon>Viridiplantae</taxon>
        <taxon>Streptophyta</taxon>
        <taxon>Embryophyta</taxon>
        <taxon>Tracheophyta</taxon>
        <taxon>Spermatophyta</taxon>
        <taxon>Magnoliopsida</taxon>
        <taxon>eudicotyledons</taxon>
        <taxon>Gunneridae</taxon>
        <taxon>Pentapetalae</taxon>
        <taxon>rosids</taxon>
        <taxon>fabids</taxon>
        <taxon>Malpighiales</taxon>
        <taxon>Euphorbiaceae</taxon>
        <taxon>Crotonoideae</taxon>
        <taxon>Manihoteae</taxon>
        <taxon>Manihot</taxon>
    </lineage>
</organism>
<reference evidence="1" key="1">
    <citation type="submission" date="2016-02" db="EMBL/GenBank/DDBJ databases">
        <title>WGS assembly of Manihot esculenta.</title>
        <authorList>
            <person name="Bredeson J.V."/>
            <person name="Prochnik S.E."/>
            <person name="Lyons J.B."/>
            <person name="Schmutz J."/>
            <person name="Grimwood J."/>
            <person name="Vrebalov J."/>
            <person name="Bart R.S."/>
            <person name="Amuge T."/>
            <person name="Ferguson M.E."/>
            <person name="Green R."/>
            <person name="Putnam N."/>
            <person name="Stites J."/>
            <person name="Rounsley S."/>
            <person name="Rokhsar D.S."/>
        </authorList>
    </citation>
    <scope>NUCLEOTIDE SEQUENCE [LARGE SCALE GENOMIC DNA]</scope>
    <source>
        <tissue evidence="1">Leaf</tissue>
    </source>
</reference>
<accession>A0A2C9UVH3</accession>
<evidence type="ECO:0000313" key="1">
    <source>
        <dbReference type="EMBL" id="OAY35486.1"/>
    </source>
</evidence>
<dbReference type="AlphaFoldDB" id="A0A2C9UVH3"/>
<sequence length="64" mass="7217">MELICLDFPAKAFTQIGAANPPAICYCNCGGQHFLMIILALQQPSYPETYWYYHCQLALVKSCI</sequence>
<proteinExistence type="predicted"/>
<name>A0A2C9UVH3_MANES</name>